<dbReference type="PANTHER" id="PTHR30461">
    <property type="entry name" value="DNA-INVERTASE FROM LAMBDOID PROPHAGE"/>
    <property type="match status" value="1"/>
</dbReference>
<reference evidence="5 6" key="1">
    <citation type="submission" date="2022-08" db="EMBL/GenBank/DDBJ databases">
        <title>Reclassification of Massilia species as members of the genera Telluria, Duganella, Pseudoduganella, Mokoshia gen. nov. and Zemynaea gen. nov. using orthogonal and non-orthogonal genome-based approaches.</title>
        <authorList>
            <person name="Bowman J.P."/>
        </authorList>
    </citation>
    <scope>NUCLEOTIDE SEQUENCE [LARGE SCALE GENOMIC DNA]</scope>
    <source>
        <strain evidence="5 6">JCM 31661</strain>
    </source>
</reference>
<dbReference type="Gene3D" id="3.40.50.1390">
    <property type="entry name" value="Resolvase, N-terminal catalytic domain"/>
    <property type="match status" value="1"/>
</dbReference>
<dbReference type="InterPro" id="IPR038109">
    <property type="entry name" value="DNA_bind_recomb_sf"/>
</dbReference>
<name>A0ABT2AGP7_9BURK</name>
<keyword evidence="6" id="KW-1185">Reference proteome</keyword>
<feature type="domain" description="Resolvase/invertase-type recombinase catalytic" evidence="4">
    <location>
        <begin position="8"/>
        <end position="168"/>
    </location>
</feature>
<gene>
    <name evidence="5" type="ORF">NX780_02430</name>
</gene>
<evidence type="ECO:0000313" key="6">
    <source>
        <dbReference type="Proteomes" id="UP001206572"/>
    </source>
</evidence>
<dbReference type="SUPFAM" id="SSF53041">
    <property type="entry name" value="Resolvase-like"/>
    <property type="match status" value="1"/>
</dbReference>
<evidence type="ECO:0000259" key="4">
    <source>
        <dbReference type="PROSITE" id="PS51736"/>
    </source>
</evidence>
<evidence type="ECO:0000256" key="2">
    <source>
        <dbReference type="ARBA" id="ARBA00023172"/>
    </source>
</evidence>
<dbReference type="Pfam" id="PF13408">
    <property type="entry name" value="Zn_ribbon_recom"/>
    <property type="match status" value="1"/>
</dbReference>
<dbReference type="InterPro" id="IPR011109">
    <property type="entry name" value="DNA_bind_recombinase_dom"/>
</dbReference>
<dbReference type="Proteomes" id="UP001206572">
    <property type="component" value="Unassembled WGS sequence"/>
</dbReference>
<comment type="caution">
    <text evidence="5">The sequence shown here is derived from an EMBL/GenBank/DDBJ whole genome shotgun (WGS) entry which is preliminary data.</text>
</comment>
<dbReference type="InterPro" id="IPR050639">
    <property type="entry name" value="SSR_resolvase"/>
</dbReference>
<organism evidence="5 6">
    <name type="scientific">Massilia agri</name>
    <dbReference type="NCBI Taxonomy" id="1886785"/>
    <lineage>
        <taxon>Bacteria</taxon>
        <taxon>Pseudomonadati</taxon>
        <taxon>Pseudomonadota</taxon>
        <taxon>Betaproteobacteria</taxon>
        <taxon>Burkholderiales</taxon>
        <taxon>Oxalobacteraceae</taxon>
        <taxon>Telluria group</taxon>
        <taxon>Massilia</taxon>
    </lineage>
</organism>
<dbReference type="InterPro" id="IPR036162">
    <property type="entry name" value="Resolvase-like_N_sf"/>
</dbReference>
<evidence type="ECO:0000313" key="5">
    <source>
        <dbReference type="EMBL" id="MCS0595200.1"/>
    </source>
</evidence>
<accession>A0ABT2AGP7</accession>
<dbReference type="PANTHER" id="PTHR30461:SF2">
    <property type="entry name" value="SERINE RECOMBINASE PINE-RELATED"/>
    <property type="match status" value="1"/>
</dbReference>
<dbReference type="InterPro" id="IPR006119">
    <property type="entry name" value="Resolv_N"/>
</dbReference>
<sequence>MSEHKQTRVLAYARFSSARQAKGTSLERQVRNAQKWCQERGFVLDDLTLQDTGISAWTGANKRRGKLGLLLDLIEAGKVEAGTYLLVEAFDRLTREELTDAVGLITKLLEAGLIIVTLTDGIEWTKESMNSQKMDFMMSVLLLSRGHEESLMKAKRLRETFGSAREKGSRKEFGSAPGWLWRPESTEPWQVVDKHAEAVVKVFELAAAGYGSKAICKTANAEGWPIPTRETEKKPKKWHPTMPGRLLRMRAVLGEHEYRIMTHEAKKEVNHWRGKSSGIVIPDFYPRIISDELWHRARASIATRATTSRRRDEHYFNIWSGLLRCGYCGAMVHRKNESRGNSKAQLICSNKIAGLTECKTGAASATDASLLTTISALAGAEMGLGYDKDELVKKIDVAKSKISDISSSASALAKAIVATSGELPELIVEAERLRKEKELLLNEIEEGEQKLASEPNSLFDDSYANEVLAQLYIKTELAKEARATCNVRVSRVVSAIWHFAYDLAIVEFKSGSVTAVALNPKTKNGERPLLQRVHNESLNLMDLVSKFMSVK</sequence>
<dbReference type="SMART" id="SM00857">
    <property type="entry name" value="Resolvase"/>
    <property type="match status" value="1"/>
</dbReference>
<dbReference type="PROSITE" id="PS51736">
    <property type="entry name" value="RECOMBINASES_3"/>
    <property type="match status" value="1"/>
</dbReference>
<protein>
    <submittedName>
        <fullName evidence="5">Recombinase family protein</fullName>
    </submittedName>
</protein>
<dbReference type="Pfam" id="PF07508">
    <property type="entry name" value="Recombinase"/>
    <property type="match status" value="1"/>
</dbReference>
<keyword evidence="2" id="KW-0233">DNA recombination</keyword>
<feature type="coiled-coil region" evidence="3">
    <location>
        <begin position="423"/>
        <end position="450"/>
    </location>
</feature>
<dbReference type="CDD" id="cd00338">
    <property type="entry name" value="Ser_Recombinase"/>
    <property type="match status" value="1"/>
</dbReference>
<dbReference type="Pfam" id="PF00239">
    <property type="entry name" value="Resolvase"/>
    <property type="match status" value="1"/>
</dbReference>
<evidence type="ECO:0000256" key="3">
    <source>
        <dbReference type="SAM" id="Coils"/>
    </source>
</evidence>
<keyword evidence="3" id="KW-0175">Coiled coil</keyword>
<dbReference type="RefSeq" id="WP_258826274.1">
    <property type="nucleotide sequence ID" value="NZ_JANUHA010000001.1"/>
</dbReference>
<dbReference type="EMBL" id="JANUHA010000001">
    <property type="protein sequence ID" value="MCS0595200.1"/>
    <property type="molecule type" value="Genomic_DNA"/>
</dbReference>
<dbReference type="InterPro" id="IPR025827">
    <property type="entry name" value="Zn_ribbon_recom_dom"/>
</dbReference>
<proteinExistence type="predicted"/>
<dbReference type="Gene3D" id="3.90.1750.20">
    <property type="entry name" value="Putative Large Serine Recombinase, Chain B, Domain 2"/>
    <property type="match status" value="1"/>
</dbReference>
<keyword evidence="1" id="KW-0238">DNA-binding</keyword>
<evidence type="ECO:0000256" key="1">
    <source>
        <dbReference type="ARBA" id="ARBA00023125"/>
    </source>
</evidence>